<dbReference type="InterPro" id="IPR002772">
    <property type="entry name" value="Glyco_hydro_3_C"/>
</dbReference>
<evidence type="ECO:0000256" key="9">
    <source>
        <dbReference type="ARBA" id="ARBA00067498"/>
    </source>
</evidence>
<evidence type="ECO:0000256" key="6">
    <source>
        <dbReference type="ARBA" id="ARBA00022764"/>
    </source>
</evidence>
<comment type="subcellular location">
    <subcellularLocation>
        <location evidence="2">Periplasm</location>
    </subcellularLocation>
</comment>
<comment type="similarity">
    <text evidence="3 10">Belongs to the glycosyl hydrolase 3 family.</text>
</comment>
<keyword evidence="8 10" id="KW-0326">Glycosidase</keyword>
<dbReference type="InterPro" id="IPR017853">
    <property type="entry name" value="GH"/>
</dbReference>
<dbReference type="FunFam" id="2.60.40.10:FF:000495">
    <property type="entry name" value="Periplasmic beta-glucosidase"/>
    <property type="match status" value="1"/>
</dbReference>
<accession>A0A679HIG1</accession>
<evidence type="ECO:0000256" key="3">
    <source>
        <dbReference type="ARBA" id="ARBA00005336"/>
    </source>
</evidence>
<dbReference type="AlphaFoldDB" id="A0A679HIG1"/>
<evidence type="ECO:0000256" key="8">
    <source>
        <dbReference type="ARBA" id="ARBA00023295"/>
    </source>
</evidence>
<evidence type="ECO:0000256" key="4">
    <source>
        <dbReference type="ARBA" id="ARBA00012744"/>
    </source>
</evidence>
<dbReference type="RefSeq" id="WP_054958776.1">
    <property type="nucleotide sequence ID" value="NZ_AP022660.1"/>
</dbReference>
<dbReference type="EMBL" id="AP022660">
    <property type="protein sequence ID" value="BCA48582.1"/>
    <property type="molecule type" value="Genomic_DNA"/>
</dbReference>
<dbReference type="Gene3D" id="3.20.20.300">
    <property type="entry name" value="Glycoside hydrolase, family 3, N-terminal domain"/>
    <property type="match status" value="1"/>
</dbReference>
<dbReference type="SUPFAM" id="SSF51445">
    <property type="entry name" value="(Trans)glycosidases"/>
    <property type="match status" value="1"/>
</dbReference>
<dbReference type="Pfam" id="PF01915">
    <property type="entry name" value="Glyco_hydro_3_C"/>
    <property type="match status" value="1"/>
</dbReference>
<dbReference type="PANTHER" id="PTHR30620">
    <property type="entry name" value="PERIPLASMIC BETA-GLUCOSIDASE-RELATED"/>
    <property type="match status" value="1"/>
</dbReference>
<evidence type="ECO:0000256" key="5">
    <source>
        <dbReference type="ARBA" id="ARBA00022729"/>
    </source>
</evidence>
<dbReference type="Gene3D" id="2.60.40.10">
    <property type="entry name" value="Immunoglobulins"/>
    <property type="match status" value="1"/>
</dbReference>
<name>A0A679HIG1_BACT4</name>
<dbReference type="PRINTS" id="PR00133">
    <property type="entry name" value="GLHYDRLASE3"/>
</dbReference>
<evidence type="ECO:0000256" key="2">
    <source>
        <dbReference type="ARBA" id="ARBA00004418"/>
    </source>
</evidence>
<dbReference type="SUPFAM" id="SSF52279">
    <property type="entry name" value="Beta-D-glucan exohydrolase, C-terminal domain"/>
    <property type="match status" value="1"/>
</dbReference>
<dbReference type="Pfam" id="PF14310">
    <property type="entry name" value="Fn3-like"/>
    <property type="match status" value="1"/>
</dbReference>
<dbReference type="FunFam" id="3.20.20.300:FF:000005">
    <property type="entry name" value="Periplasmic beta-glucosidase"/>
    <property type="match status" value="1"/>
</dbReference>
<dbReference type="Gene3D" id="3.40.50.1700">
    <property type="entry name" value="Glycoside hydrolase family 3 C-terminal domain"/>
    <property type="match status" value="1"/>
</dbReference>
<evidence type="ECO:0000256" key="11">
    <source>
        <dbReference type="SAM" id="SignalP"/>
    </source>
</evidence>
<dbReference type="FunFam" id="3.40.50.1700:FF:000004">
    <property type="entry name" value="Periplasmic beta-glucosidase"/>
    <property type="match status" value="1"/>
</dbReference>
<dbReference type="SMART" id="SM01217">
    <property type="entry name" value="Fn3_like"/>
    <property type="match status" value="1"/>
</dbReference>
<feature type="chain" id="PRO_5025569824" description="Periplasmic beta-glucosidase" evidence="11">
    <location>
        <begin position="20"/>
        <end position="759"/>
    </location>
</feature>
<dbReference type="PANTHER" id="PTHR30620:SF16">
    <property type="entry name" value="LYSOSOMAL BETA GLUCOSIDASE"/>
    <property type="match status" value="1"/>
</dbReference>
<evidence type="ECO:0000259" key="12">
    <source>
        <dbReference type="SMART" id="SM01217"/>
    </source>
</evidence>
<reference evidence="13 14" key="1">
    <citation type="submission" date="2020-02" db="EMBL/GenBank/DDBJ databases">
        <title>Whole-genome sequencing and comparative analysis of the genomes of Bacteroides thetaiotaomicron and Escherichia coli isolated from a healthy resident in Vietnam.</title>
        <authorList>
            <person name="Mohsin M."/>
            <person name="Tanaka K."/>
            <person name="Kawahara R."/>
            <person name="Kondo S."/>
            <person name="Noguchi H."/>
            <person name="Motooka D."/>
            <person name="Nakamura S."/>
            <person name="Khong D.T."/>
            <person name="Nguyen T.N."/>
            <person name="Tran H.T."/>
            <person name="Yamamoto Y."/>
        </authorList>
    </citation>
    <scope>NUCLEOTIDE SEQUENCE [LARGE SCALE GENOMIC DNA]</scope>
    <source>
        <strain evidence="13 14">F9-2</strain>
    </source>
</reference>
<dbReference type="InterPro" id="IPR036881">
    <property type="entry name" value="Glyco_hydro_3_C_sf"/>
</dbReference>
<gene>
    <name evidence="13" type="ORF">BatF92_05240</name>
</gene>
<dbReference type="PROSITE" id="PS00775">
    <property type="entry name" value="GLYCOSYL_HYDROL_F3"/>
    <property type="match status" value="1"/>
</dbReference>
<sequence>MKQFLLLMFAVMPIGGMMAQDTQNAEMNRFIDNLMNKMTIEEKIGQLNMPNIDGAVITGPVKNTNTGERLRKNEVGALLNLQDVKKIREVQQLALDHSRFKIPLLFGMDVIHGYKTIFPIPLAQAATWNMDMIEKAARISAVEASANGICWTFSPMVDVTRDARWGRIAEGAGEDPWLGGEIAKAYVRGYQGDLSANTNILACVKHFALYGAPDAGKDYNTVDMSRQRMFNEYMLPYQAAVEAGVGSAMSAFNEVEGIPAAANHWLLTDLLRGQWGFDGFVVSDWDAVRELTEHGIGNMQEVSARALIAGLDMDMASEGLVGTLKKSFDEGKVTEEQINIACRRILVAKYKLGLFKDPFKYCNEERAEKELFTPEHRQAAREMAAESFVLLKNKGNLLPLQKKGKIAVVGPLADNRRNMLGTWTVSADLDTPVSVLEGLKEAVGDKAEIKYARGSNLTYDEELEKRASHWGKGFPRDGRSDNELQQEALDIAIQADIVIAVMGEAAEMSGESTSRTDLNIPDAQKDLLKKLVKTGKPVVLVLFAGRPLTLVWEEENVPAILDVWFPGTEAGYAVADVLFGDVNPSGKITATFPRSVGQVPISYNYKHTGRAPLKEKPSEKYRTGYIDETYEPLYPFGYGLSYTQFEYSDLTLDKEVINSNEYLTASITITNKGTVDGKEIVQLYLRDVVGSVTRPLKELKGYEKLFLKAGESKNVRFKITPEMLRFYNYDIEYVYEPGEFDVMIGSNSRDVLTKRFILR</sequence>
<dbReference type="GO" id="GO:0042597">
    <property type="term" value="C:periplasmic space"/>
    <property type="evidence" value="ECO:0007669"/>
    <property type="project" value="UniProtKB-SubCell"/>
</dbReference>
<protein>
    <recommendedName>
        <fullName evidence="9">Periplasmic beta-glucosidase</fullName>
        <ecNumber evidence="4">3.2.1.21</ecNumber>
    </recommendedName>
</protein>
<keyword evidence="7 10" id="KW-0378">Hydrolase</keyword>
<dbReference type="GO" id="GO:0008422">
    <property type="term" value="F:beta-glucosidase activity"/>
    <property type="evidence" value="ECO:0007669"/>
    <property type="project" value="UniProtKB-EC"/>
</dbReference>
<evidence type="ECO:0000256" key="7">
    <source>
        <dbReference type="ARBA" id="ARBA00022801"/>
    </source>
</evidence>
<organism evidence="13 14">
    <name type="scientific">Bacteroides thetaiotaomicron</name>
    <dbReference type="NCBI Taxonomy" id="818"/>
    <lineage>
        <taxon>Bacteria</taxon>
        <taxon>Pseudomonadati</taxon>
        <taxon>Bacteroidota</taxon>
        <taxon>Bacteroidia</taxon>
        <taxon>Bacteroidales</taxon>
        <taxon>Bacteroidaceae</taxon>
        <taxon>Bacteroides</taxon>
    </lineage>
</organism>
<evidence type="ECO:0000256" key="1">
    <source>
        <dbReference type="ARBA" id="ARBA00000448"/>
    </source>
</evidence>
<keyword evidence="5 11" id="KW-0732">Signal</keyword>
<comment type="catalytic activity">
    <reaction evidence="1">
        <text>Hydrolysis of terminal, non-reducing beta-D-glucosyl residues with release of beta-D-glucose.</text>
        <dbReference type="EC" id="3.2.1.21"/>
    </reaction>
</comment>
<evidence type="ECO:0000256" key="10">
    <source>
        <dbReference type="RuleBase" id="RU361161"/>
    </source>
</evidence>
<dbReference type="NCBIfam" id="NF011678">
    <property type="entry name" value="PRK15098.1"/>
    <property type="match status" value="1"/>
</dbReference>
<feature type="domain" description="Fibronectin type III-like" evidence="12">
    <location>
        <begin position="679"/>
        <end position="748"/>
    </location>
</feature>
<keyword evidence="6" id="KW-0574">Periplasm</keyword>
<dbReference type="Proteomes" id="UP000500882">
    <property type="component" value="Chromosome"/>
</dbReference>
<evidence type="ECO:0000313" key="13">
    <source>
        <dbReference type="EMBL" id="BCA48582.1"/>
    </source>
</evidence>
<dbReference type="InterPro" id="IPR036962">
    <property type="entry name" value="Glyco_hydro_3_N_sf"/>
</dbReference>
<dbReference type="GO" id="GO:0009251">
    <property type="term" value="P:glucan catabolic process"/>
    <property type="evidence" value="ECO:0007669"/>
    <property type="project" value="TreeGrafter"/>
</dbReference>
<dbReference type="EC" id="3.2.1.21" evidence="4"/>
<evidence type="ECO:0000313" key="14">
    <source>
        <dbReference type="Proteomes" id="UP000500882"/>
    </source>
</evidence>
<proteinExistence type="inferred from homology"/>
<feature type="signal peptide" evidence="11">
    <location>
        <begin position="1"/>
        <end position="19"/>
    </location>
</feature>
<dbReference type="InterPro" id="IPR019800">
    <property type="entry name" value="Glyco_hydro_3_AS"/>
</dbReference>
<dbReference type="Pfam" id="PF00933">
    <property type="entry name" value="Glyco_hydro_3"/>
    <property type="match status" value="1"/>
</dbReference>
<dbReference type="InterPro" id="IPR001764">
    <property type="entry name" value="Glyco_hydro_3_N"/>
</dbReference>
<dbReference type="InterPro" id="IPR013783">
    <property type="entry name" value="Ig-like_fold"/>
</dbReference>
<dbReference type="InterPro" id="IPR051915">
    <property type="entry name" value="Cellulose_Degrad_GH3"/>
</dbReference>
<dbReference type="InterPro" id="IPR026891">
    <property type="entry name" value="Fn3-like"/>
</dbReference>